<feature type="compositionally biased region" description="Polar residues" evidence="1">
    <location>
        <begin position="275"/>
        <end position="301"/>
    </location>
</feature>
<feature type="region of interest" description="Disordered" evidence="1">
    <location>
        <begin position="412"/>
        <end position="444"/>
    </location>
</feature>
<feature type="region of interest" description="Disordered" evidence="1">
    <location>
        <begin position="644"/>
        <end position="667"/>
    </location>
</feature>
<feature type="compositionally biased region" description="Polar residues" evidence="1">
    <location>
        <begin position="376"/>
        <end position="394"/>
    </location>
</feature>
<feature type="region of interest" description="Disordered" evidence="1">
    <location>
        <begin position="131"/>
        <end position="187"/>
    </location>
</feature>
<organism evidence="2 3">
    <name type="scientific">Austropuccinia psidii MF-1</name>
    <dbReference type="NCBI Taxonomy" id="1389203"/>
    <lineage>
        <taxon>Eukaryota</taxon>
        <taxon>Fungi</taxon>
        <taxon>Dikarya</taxon>
        <taxon>Basidiomycota</taxon>
        <taxon>Pucciniomycotina</taxon>
        <taxon>Pucciniomycetes</taxon>
        <taxon>Pucciniales</taxon>
        <taxon>Sphaerophragmiaceae</taxon>
        <taxon>Austropuccinia</taxon>
    </lineage>
</organism>
<protein>
    <submittedName>
        <fullName evidence="2">Uncharacterized protein</fullName>
    </submittedName>
</protein>
<keyword evidence="3" id="KW-1185">Reference proteome</keyword>
<dbReference type="Proteomes" id="UP000765509">
    <property type="component" value="Unassembled WGS sequence"/>
</dbReference>
<feature type="compositionally biased region" description="Low complexity" evidence="1">
    <location>
        <begin position="248"/>
        <end position="274"/>
    </location>
</feature>
<evidence type="ECO:0000256" key="1">
    <source>
        <dbReference type="SAM" id="MobiDB-lite"/>
    </source>
</evidence>
<feature type="compositionally biased region" description="Basic and acidic residues" evidence="1">
    <location>
        <begin position="302"/>
        <end position="318"/>
    </location>
</feature>
<reference evidence="2" key="1">
    <citation type="submission" date="2021-03" db="EMBL/GenBank/DDBJ databases">
        <title>Draft genome sequence of rust myrtle Austropuccinia psidii MF-1, a brazilian biotype.</title>
        <authorList>
            <person name="Quecine M.C."/>
            <person name="Pachon D.M.R."/>
            <person name="Bonatelli M.L."/>
            <person name="Correr F.H."/>
            <person name="Franceschini L.M."/>
            <person name="Leite T.F."/>
            <person name="Margarido G.R.A."/>
            <person name="Almeida C.A."/>
            <person name="Ferrarezi J.A."/>
            <person name="Labate C.A."/>
        </authorList>
    </citation>
    <scope>NUCLEOTIDE SEQUENCE</scope>
    <source>
        <strain evidence="2">MF-1</strain>
    </source>
</reference>
<feature type="compositionally biased region" description="Low complexity" evidence="1">
    <location>
        <begin position="161"/>
        <end position="187"/>
    </location>
</feature>
<gene>
    <name evidence="2" type="ORF">O181_047040</name>
</gene>
<feature type="compositionally biased region" description="Polar residues" evidence="1">
    <location>
        <begin position="412"/>
        <end position="428"/>
    </location>
</feature>
<dbReference type="EMBL" id="AVOT02019629">
    <property type="protein sequence ID" value="MBW0507325.1"/>
    <property type="molecule type" value="Genomic_DNA"/>
</dbReference>
<accession>A0A9Q3HMT2</accession>
<dbReference type="AlphaFoldDB" id="A0A9Q3HMT2"/>
<feature type="compositionally biased region" description="Basic residues" evidence="1">
    <location>
        <begin position="133"/>
        <end position="150"/>
    </location>
</feature>
<feature type="region of interest" description="Disordered" evidence="1">
    <location>
        <begin position="58"/>
        <end position="99"/>
    </location>
</feature>
<proteinExistence type="predicted"/>
<name>A0A9Q3HMT2_9BASI</name>
<feature type="compositionally biased region" description="Polar residues" evidence="1">
    <location>
        <begin position="337"/>
        <end position="367"/>
    </location>
</feature>
<evidence type="ECO:0000313" key="2">
    <source>
        <dbReference type="EMBL" id="MBW0507325.1"/>
    </source>
</evidence>
<sequence length="1048" mass="117559">MPSDYARSGFCCALPLSSDHSAACAVVIFNLIFNLSDRQIKVNLQPAKIDHHPISHLHPHPHPRHPHPRHHHPRHHHPRHHHPRHHHPRHHHPRHRHHRLHPRKIDFRMSNHSMANNKNFHQKSHQFFNSYQSHHHRHHRLLGSHSKPIHSAKPNQNLPASLTSSSSSTSINLSSKSKSKVSSINSSKKNKIVINSNNNLDLHNPASSSSSTAKSILNNLLPSHPKLPKFTFISSKKSAKPSNDDHPSLSSQSQSINSISSPSSSKFIPVSNSNPAFHQNLNNQSITPPSSLQSPSKFQSKLKSDHLQDQIIHQDQEIPIKPPPTKIPQARPKKGSDVSTEPSKTKRLGSTNGNGKKSKSNQINLDSNQEDDDPIQKTQIHSNQNDDNPIQKTQNHSNQFNLLRHRISNNQALSPDRSFNSKLIKNQPSSSDSDQKDTSSLSSLPSDLDLDLDLANHIETHYNHLHPHSNSSSDQKSLDKPALLIISKSSSLQNKKSLSISPNLPSSILGQKSPSLEFSKFQVDDQEPSELGDDVCLEYTDFGEDLGLPVTWSESDYDDGHQTDQTNEFEEFLLMNTIDGDRPMSINRFKNFHSNTDYPHLQTNKINHESSDDDSHLHSMSIEDFDWGHLNQHESLNDIDHHDHHLDQQSRDSDLDGATTDSLDEDDHSGLVRFGIETDEPVDVQVEAEDDSVFFDLPSPSRIGSILTNFNLTGDLSSLINHSNQPVESNQTPLFSTDQLNLSPIGKYDIKLPTMGSFSLDRQDGTKAGRTIIDGRISIPPSPFTGGQVIRYNRLKKLRQQSSTVESDPLSSLLGTPKVKSATCSTSLDPNHFRPTKESSNEPSTTGPVDDFDITAFIRGIPSVDDSCLDTETIQEGLSDLSRWRRVPMTAFRRRMMRQDGIESEEHTMLEGAIQSSLGETLSLYEPGGKKRKKKHHQFKSTVFEPATRGCERGDGQKSGLKNLFGHHERDDLNGLENKKAKKRWLNEKAEEGSGDDERIASLSKTIDCNFDNDRLFEEVIGRSDAPILNLMDSMEDLSSKEGKNIFK</sequence>
<evidence type="ECO:0000313" key="3">
    <source>
        <dbReference type="Proteomes" id="UP000765509"/>
    </source>
</evidence>
<feature type="region of interest" description="Disordered" evidence="1">
    <location>
        <begin position="821"/>
        <end position="849"/>
    </location>
</feature>
<dbReference type="OrthoDB" id="2506751at2759"/>
<feature type="region of interest" description="Disordered" evidence="1">
    <location>
        <begin position="236"/>
        <end position="394"/>
    </location>
</feature>
<comment type="caution">
    <text evidence="2">The sequence shown here is derived from an EMBL/GenBank/DDBJ whole genome shotgun (WGS) entry which is preliminary data.</text>
</comment>
<feature type="compositionally biased region" description="Basic and acidic residues" evidence="1">
    <location>
        <begin position="831"/>
        <end position="840"/>
    </location>
</feature>
<feature type="compositionally biased region" description="Basic and acidic residues" evidence="1">
    <location>
        <begin position="644"/>
        <end position="654"/>
    </location>
</feature>